<dbReference type="InterPro" id="IPR046532">
    <property type="entry name" value="DUF6597"/>
</dbReference>
<comment type="caution">
    <text evidence="5">The sequence shown here is derived from an EMBL/GenBank/DDBJ whole genome shotgun (WGS) entry which is preliminary data.</text>
</comment>
<dbReference type="GO" id="GO:0003700">
    <property type="term" value="F:DNA-binding transcription factor activity"/>
    <property type="evidence" value="ECO:0007669"/>
    <property type="project" value="InterPro"/>
</dbReference>
<sequence>MSFHQYQPCASLQPYVELLAVQETTGSQAYTVLPSPKVVLGFQYRGTLAYYAAARTELATAGITGICSEFRVFENSPHTGTVLVVFKPGGAAPFFRSSLHELFQQSIALADVVPRPALAHLQEQLDQAQAADERVRLVEAFLLAQLQPTGPDQLVQAALRSIYHANGLVRMTTLARQLGTSSSPLEKRFRRALGATPKKVASIVQLTHAISQYRAGQSLTELSHATGFYDQAHFIHAFRAFTGQAPAAYFKSELLG</sequence>
<proteinExistence type="predicted"/>
<dbReference type="RefSeq" id="WP_169530768.1">
    <property type="nucleotide sequence ID" value="NZ_JABBGH010000001.1"/>
</dbReference>
<evidence type="ECO:0000313" key="5">
    <source>
        <dbReference type="EMBL" id="NML65469.1"/>
    </source>
</evidence>
<gene>
    <name evidence="5" type="ORF">HHL22_09660</name>
</gene>
<dbReference type="Pfam" id="PF12833">
    <property type="entry name" value="HTH_18"/>
    <property type="match status" value="1"/>
</dbReference>
<feature type="domain" description="HTH araC/xylS-type" evidence="4">
    <location>
        <begin position="152"/>
        <end position="252"/>
    </location>
</feature>
<dbReference type="InterPro" id="IPR050204">
    <property type="entry name" value="AraC_XylS_family_regulators"/>
</dbReference>
<dbReference type="InterPro" id="IPR009057">
    <property type="entry name" value="Homeodomain-like_sf"/>
</dbReference>
<dbReference type="Gene3D" id="1.10.10.60">
    <property type="entry name" value="Homeodomain-like"/>
    <property type="match status" value="1"/>
</dbReference>
<dbReference type="GO" id="GO:0043565">
    <property type="term" value="F:sequence-specific DNA binding"/>
    <property type="evidence" value="ECO:0007669"/>
    <property type="project" value="InterPro"/>
</dbReference>
<evidence type="ECO:0000256" key="1">
    <source>
        <dbReference type="ARBA" id="ARBA00023015"/>
    </source>
</evidence>
<name>A0A7Y0ADS4_9BACT</name>
<accession>A0A7Y0ADS4</accession>
<keyword evidence="6" id="KW-1185">Reference proteome</keyword>
<evidence type="ECO:0000256" key="3">
    <source>
        <dbReference type="ARBA" id="ARBA00023163"/>
    </source>
</evidence>
<evidence type="ECO:0000256" key="2">
    <source>
        <dbReference type="ARBA" id="ARBA00023125"/>
    </source>
</evidence>
<dbReference type="InterPro" id="IPR018060">
    <property type="entry name" value="HTH_AraC"/>
</dbReference>
<dbReference type="SMART" id="SM00342">
    <property type="entry name" value="HTH_ARAC"/>
    <property type="match status" value="1"/>
</dbReference>
<organism evidence="5 6">
    <name type="scientific">Hymenobacter polaris</name>
    <dbReference type="NCBI Taxonomy" id="2682546"/>
    <lineage>
        <taxon>Bacteria</taxon>
        <taxon>Pseudomonadati</taxon>
        <taxon>Bacteroidota</taxon>
        <taxon>Cytophagia</taxon>
        <taxon>Cytophagales</taxon>
        <taxon>Hymenobacteraceae</taxon>
        <taxon>Hymenobacter</taxon>
    </lineage>
</organism>
<dbReference type="Proteomes" id="UP000559626">
    <property type="component" value="Unassembled WGS sequence"/>
</dbReference>
<keyword evidence="1" id="KW-0805">Transcription regulation</keyword>
<dbReference type="PROSITE" id="PS01124">
    <property type="entry name" value="HTH_ARAC_FAMILY_2"/>
    <property type="match status" value="1"/>
</dbReference>
<dbReference type="Pfam" id="PF20240">
    <property type="entry name" value="DUF6597"/>
    <property type="match status" value="1"/>
</dbReference>
<evidence type="ECO:0000313" key="6">
    <source>
        <dbReference type="Proteomes" id="UP000559626"/>
    </source>
</evidence>
<protein>
    <submittedName>
        <fullName evidence="5">AraC family transcriptional regulator</fullName>
    </submittedName>
</protein>
<dbReference type="SUPFAM" id="SSF46689">
    <property type="entry name" value="Homeodomain-like"/>
    <property type="match status" value="1"/>
</dbReference>
<keyword evidence="3" id="KW-0804">Transcription</keyword>
<dbReference type="AlphaFoldDB" id="A0A7Y0ADS4"/>
<dbReference type="EMBL" id="JABBGH010000001">
    <property type="protein sequence ID" value="NML65469.1"/>
    <property type="molecule type" value="Genomic_DNA"/>
</dbReference>
<keyword evidence="2" id="KW-0238">DNA-binding</keyword>
<reference evidence="5 6" key="1">
    <citation type="submission" date="2020-04" db="EMBL/GenBank/DDBJ databases">
        <title>Hymenobacter polaris sp. nov., isolated from Arctic soil.</title>
        <authorList>
            <person name="Dahal R.H."/>
        </authorList>
    </citation>
    <scope>NUCLEOTIDE SEQUENCE [LARGE SCALE GENOMIC DNA]</scope>
    <source>
        <strain evidence="5 6">RP-2-7</strain>
    </source>
</reference>
<dbReference type="PANTHER" id="PTHR46796">
    <property type="entry name" value="HTH-TYPE TRANSCRIPTIONAL ACTIVATOR RHAS-RELATED"/>
    <property type="match status" value="1"/>
</dbReference>
<evidence type="ECO:0000259" key="4">
    <source>
        <dbReference type="PROSITE" id="PS01124"/>
    </source>
</evidence>